<evidence type="ECO:0007829" key="14">
    <source>
        <dbReference type="PDB" id="8BQS"/>
    </source>
</evidence>
<evidence type="ECO:0000256" key="1">
    <source>
        <dbReference type="ARBA" id="ARBA00004443"/>
    </source>
</evidence>
<dbReference type="Pfam" id="PF04716">
    <property type="entry name" value="ETC_C1_NDUFA5"/>
    <property type="match status" value="1"/>
</dbReference>
<dbReference type="HOGENOM" id="CLU_1437005_0_0_1"/>
<dbReference type="EMDB" id="EMD-34373"/>
<dbReference type="RefSeq" id="XP_001018292.1">
    <property type="nucleotide sequence ID" value="XM_001018292.3"/>
</dbReference>
<sequence>MLQRGLAKFLLRNTRQTFGVVRNGFSSTQIEKAAEKSDEVPIHLRPYNKEKYEVPSTKLKYSTGYALLDVEPMPRAKIMKISYNILHKLKEIPETAMYRIYTEEKVKYIMKLTDEIEDVRQLEEEFGQDSIELFIYSYGKELELVEYMKHSKPWESRPGDEEQNEMIRIASQKRVYLKHQRVDRPARQEAAFISSNAKPQLEAGKQ</sequence>
<dbReference type="OMA" id="IHTLYRW"/>
<keyword evidence="4" id="KW-0679">Respiratory chain</keyword>
<evidence type="ECO:0000256" key="6">
    <source>
        <dbReference type="ARBA" id="ARBA00022982"/>
    </source>
</evidence>
<dbReference type="KEGG" id="tet:TTHERM_01161000"/>
<keyword evidence="11" id="KW-1185">Reference proteome</keyword>
<reference evidence="15 16" key="3">
    <citation type="journal article" date="2023" name="Nat. Commun.">
        <title>Structures of Tetrahymena thermophila respiratory megacomplexes on the tubular mitochondrial cristae.</title>
        <authorList>
            <person name="Han F."/>
            <person name="Hu Y."/>
            <person name="Wu M."/>
            <person name="He Z."/>
            <person name="Tian H."/>
            <person name="Zhou L."/>
        </authorList>
    </citation>
    <scope>STRUCTURE BY ELECTRON MICROSCOPY (2.96 ANGSTROMS)</scope>
</reference>
<evidence type="ECO:0000256" key="9">
    <source>
        <dbReference type="SAM" id="MobiDB-lite"/>
    </source>
</evidence>
<feature type="region of interest" description="Disordered" evidence="9">
    <location>
        <begin position="181"/>
        <end position="206"/>
    </location>
</feature>
<proteinExistence type="evidence at protein level"/>
<accession>Q23ND5</accession>
<evidence type="ECO:0000256" key="3">
    <source>
        <dbReference type="ARBA" id="ARBA00022448"/>
    </source>
</evidence>
<keyword evidence="7" id="KW-0496">Mitochondrion</keyword>
<comment type="subcellular location">
    <subcellularLocation>
        <location evidence="1">Mitochondrion inner membrane</location>
        <topology evidence="1">Peripheral membrane protein</topology>
        <orientation evidence="1">Matrix side</orientation>
    </subcellularLocation>
</comment>
<dbReference type="GeneID" id="7840061"/>
<evidence type="ECO:0000256" key="5">
    <source>
        <dbReference type="ARBA" id="ARBA00022792"/>
    </source>
</evidence>
<keyword evidence="5" id="KW-0999">Mitochondrion inner membrane</keyword>
<dbReference type="EMDB" id="EMD-34403"/>
<dbReference type="EMDB" id="EMD-16184"/>
<comment type="similarity">
    <text evidence="2">Belongs to the complex I NDUFA5 subunit family.</text>
</comment>
<reference evidence="12" key="2">
    <citation type="journal article" date="2022" name="Science">
        <title>Structures of &lt;i&gt;Tetrahymena&lt;/i&gt;'s respiratory chain reveal the diversity of eukaryotic core metabolism.</title>
        <authorList>
            <person name="Zhou L."/>
            <person name="Maldonado M."/>
            <person name="Padavannil A."/>
            <person name="Guo F."/>
            <person name="Letts J.A."/>
        </authorList>
    </citation>
    <scope>STRUCTURE BY ELECTRON MICROSCOPY (2.60 ANGSTROMS)</scope>
</reference>
<evidence type="ECO:0000256" key="7">
    <source>
        <dbReference type="ARBA" id="ARBA00023128"/>
    </source>
</evidence>
<evidence type="ECO:0000256" key="2">
    <source>
        <dbReference type="ARBA" id="ARBA00010261"/>
    </source>
</evidence>
<dbReference type="InterPro" id="IPR006806">
    <property type="entry name" value="NDUFA5"/>
</dbReference>
<dbReference type="PDB" id="7TGH">
    <property type="method" value="EM"/>
    <property type="resolution" value="2.60 A"/>
    <property type="chains" value="A5=1-206"/>
</dbReference>
<gene>
    <name evidence="10" type="ORF">TTHERM_01161000</name>
</gene>
<evidence type="ECO:0007829" key="13">
    <source>
        <dbReference type="PDB" id="8B6F"/>
    </source>
</evidence>
<evidence type="ECO:0000256" key="4">
    <source>
        <dbReference type="ARBA" id="ARBA00022660"/>
    </source>
</evidence>
<evidence type="ECO:0007829" key="12">
    <source>
        <dbReference type="PDB" id="7TGH"/>
    </source>
</evidence>
<evidence type="ECO:0007829" key="16">
    <source>
        <dbReference type="PDB" id="8GZU"/>
    </source>
</evidence>
<dbReference type="EMDB" id="EMD-15865"/>
<evidence type="ECO:0000313" key="11">
    <source>
        <dbReference type="Proteomes" id="UP000009168"/>
    </source>
</evidence>
<dbReference type="STRING" id="312017.Q23ND5"/>
<dbReference type="EMBL" id="GG662650">
    <property type="protein sequence ID" value="EAR98047.1"/>
    <property type="molecule type" value="Genomic_DNA"/>
</dbReference>
<dbReference type="GO" id="GO:0005743">
    <property type="term" value="C:mitochondrial inner membrane"/>
    <property type="evidence" value="ECO:0007669"/>
    <property type="project" value="UniProtKB-SubCell"/>
</dbReference>
<evidence type="ECO:0000256" key="8">
    <source>
        <dbReference type="ARBA" id="ARBA00023136"/>
    </source>
</evidence>
<dbReference type="PDB" id="8GYM">
    <property type="method" value="EM"/>
    <property type="resolution" value="2.96 A"/>
    <property type="chains" value="A5/a5=1-206"/>
</dbReference>
<keyword evidence="8" id="KW-0472">Membrane</keyword>
<dbReference type="AlphaFoldDB" id="Q23ND5"/>
<dbReference type="PDB" id="8B6F">
    <property type="method" value="EM"/>
    <property type="resolution" value="2.80 A"/>
    <property type="chains" value="AN=1-206"/>
</dbReference>
<keyword evidence="3" id="KW-0813">Transport</keyword>
<dbReference type="PANTHER" id="PTHR12653:SF0">
    <property type="entry name" value="NADH DEHYDROGENASE [UBIQUINONE] 1 ALPHA SUBCOMPLEX SUBUNIT 5"/>
    <property type="match status" value="1"/>
</dbReference>
<protein>
    <submittedName>
        <fullName evidence="10">ETC complex I subunit motif protein</fullName>
    </submittedName>
</protein>
<dbReference type="InParanoid" id="Q23ND5"/>
<dbReference type="PDB" id="8BQS">
    <property type="method" value="EM"/>
    <property type="resolution" value="2.90 A"/>
    <property type="chains" value="AN=1-206"/>
</dbReference>
<evidence type="ECO:0007829" key="15">
    <source>
        <dbReference type="PDB" id="8GYM"/>
    </source>
</evidence>
<dbReference type="PANTHER" id="PTHR12653">
    <property type="entry name" value="NADH-UBIQUINONE OXIDOREDUCTASE 13 KD-B SUBUNIT"/>
    <property type="match status" value="1"/>
</dbReference>
<evidence type="ECO:0000313" key="10">
    <source>
        <dbReference type="EMBL" id="EAR98047.1"/>
    </source>
</evidence>
<reference evidence="13 14" key="4">
    <citation type="journal article" date="2023" name="Nature">
        <title>Structural basis of mitochondrial membrane bending by the I-II-III&lt;sub&gt;2&lt;/sub&gt;-IV&lt;sub&gt;2&lt;/sub&gt; supercomplex.</title>
        <authorList>
            <person name="Muhleip A."/>
            <person name="Flygaard R.K."/>
            <person name="Baradaran R."/>
            <person name="Haapanen O."/>
            <person name="Gruhl T."/>
            <person name="Tobiasson V."/>
            <person name="Marechal A."/>
            <person name="Sharma V."/>
            <person name="Amunts A."/>
        </authorList>
    </citation>
    <scope>STRUCTURE BY ELECTRON MICROSCOPY (2.80 ANGSTROMS)</scope>
</reference>
<keyword evidence="6" id="KW-0249">Electron transport</keyword>
<dbReference type="EMDB" id="EMD-25882"/>
<reference evidence="11" key="1">
    <citation type="journal article" date="2006" name="PLoS Biol.">
        <title>Macronuclear genome sequence of the ciliate Tetrahymena thermophila, a model eukaryote.</title>
        <authorList>
            <person name="Eisen J.A."/>
            <person name="Coyne R.S."/>
            <person name="Wu M."/>
            <person name="Wu D."/>
            <person name="Thiagarajan M."/>
            <person name="Wortman J.R."/>
            <person name="Badger J.H."/>
            <person name="Ren Q."/>
            <person name="Amedeo P."/>
            <person name="Jones K.M."/>
            <person name="Tallon L.J."/>
            <person name="Delcher A.L."/>
            <person name="Salzberg S.L."/>
            <person name="Silva J.C."/>
            <person name="Haas B.J."/>
            <person name="Majoros W.H."/>
            <person name="Farzad M."/>
            <person name="Carlton J.M."/>
            <person name="Smith R.K. Jr."/>
            <person name="Garg J."/>
            <person name="Pearlman R.E."/>
            <person name="Karrer K.M."/>
            <person name="Sun L."/>
            <person name="Manning G."/>
            <person name="Elde N.C."/>
            <person name="Turkewitz A.P."/>
            <person name="Asai D.J."/>
            <person name="Wilkes D.E."/>
            <person name="Wang Y."/>
            <person name="Cai H."/>
            <person name="Collins K."/>
            <person name="Stewart B.A."/>
            <person name="Lee S.R."/>
            <person name="Wilamowska K."/>
            <person name="Weinberg Z."/>
            <person name="Ruzzo W.L."/>
            <person name="Wloga D."/>
            <person name="Gaertig J."/>
            <person name="Frankel J."/>
            <person name="Tsao C.-C."/>
            <person name="Gorovsky M.A."/>
            <person name="Keeling P.J."/>
            <person name="Waller R.F."/>
            <person name="Patron N.J."/>
            <person name="Cherry J.M."/>
            <person name="Stover N.A."/>
            <person name="Krieger C.J."/>
            <person name="del Toro C."/>
            <person name="Ryder H.F."/>
            <person name="Williamson S.C."/>
            <person name="Barbeau R.A."/>
            <person name="Hamilton E.P."/>
            <person name="Orias E."/>
        </authorList>
    </citation>
    <scope>NUCLEOTIDE SEQUENCE [LARGE SCALE GENOMIC DNA]</scope>
    <source>
        <strain evidence="11">SB210</strain>
    </source>
</reference>
<dbReference type="PDB" id="8GZU">
    <property type="method" value="EM"/>
    <property type="resolution" value="4.18 A"/>
    <property type="chains" value="A5/a5=1-206"/>
</dbReference>
<dbReference type="GO" id="GO:0022904">
    <property type="term" value="P:respiratory electron transport chain"/>
    <property type="evidence" value="ECO:0007669"/>
    <property type="project" value="InterPro"/>
</dbReference>
<dbReference type="OrthoDB" id="286811at2759"/>
<organism evidence="10 11">
    <name type="scientific">Tetrahymena thermophila (strain SB210)</name>
    <dbReference type="NCBI Taxonomy" id="312017"/>
    <lineage>
        <taxon>Eukaryota</taxon>
        <taxon>Sar</taxon>
        <taxon>Alveolata</taxon>
        <taxon>Ciliophora</taxon>
        <taxon>Intramacronucleata</taxon>
        <taxon>Oligohymenophorea</taxon>
        <taxon>Hymenostomatida</taxon>
        <taxon>Tetrahymenina</taxon>
        <taxon>Tetrahymenidae</taxon>
        <taxon>Tetrahymena</taxon>
    </lineage>
</organism>
<name>Q23ND5_TETTS</name>
<dbReference type="eggNOG" id="ENOG502SQ75">
    <property type="taxonomic scope" value="Eukaryota"/>
</dbReference>
<keyword evidence="12 13" id="KW-0002">3D-structure</keyword>
<dbReference type="Proteomes" id="UP000009168">
    <property type="component" value="Unassembled WGS sequence"/>
</dbReference>